<proteinExistence type="predicted"/>
<organism evidence="1 2">
    <name type="scientific">Prorocentrum cordatum</name>
    <dbReference type="NCBI Taxonomy" id="2364126"/>
    <lineage>
        <taxon>Eukaryota</taxon>
        <taxon>Sar</taxon>
        <taxon>Alveolata</taxon>
        <taxon>Dinophyceae</taxon>
        <taxon>Prorocentrales</taxon>
        <taxon>Prorocentraceae</taxon>
        <taxon>Prorocentrum</taxon>
    </lineage>
</organism>
<gene>
    <name evidence="1" type="ORF">PCOR1329_LOCUS19984</name>
</gene>
<name>A0ABN9REC4_9DINO</name>
<dbReference type="EMBL" id="CAUYUJ010006439">
    <property type="protein sequence ID" value="CAK0817346.1"/>
    <property type="molecule type" value="Genomic_DNA"/>
</dbReference>
<keyword evidence="2" id="KW-1185">Reference proteome</keyword>
<accession>A0ABN9REC4</accession>
<sequence>MSASVARASLPAVEATNSCTPCPMAGWRKGHPDRLGHHLRILAAVLKKRPTFIRTYRELRDIAVFWGFADLYQGSTDDTQQCLLELGPGFANVIYGHSLVIVYCRHRCHQEALKPGVMMAEVGASSISRSGVSARHLASSLTSVGSLSRILHTCIGSVFWMPTKALDCL</sequence>
<protein>
    <submittedName>
        <fullName evidence="1">Uncharacterized protein</fullName>
    </submittedName>
</protein>
<comment type="caution">
    <text evidence="1">The sequence shown here is derived from an EMBL/GenBank/DDBJ whole genome shotgun (WGS) entry which is preliminary data.</text>
</comment>
<dbReference type="Proteomes" id="UP001189429">
    <property type="component" value="Unassembled WGS sequence"/>
</dbReference>
<evidence type="ECO:0000313" key="2">
    <source>
        <dbReference type="Proteomes" id="UP001189429"/>
    </source>
</evidence>
<reference evidence="1" key="1">
    <citation type="submission" date="2023-10" db="EMBL/GenBank/DDBJ databases">
        <authorList>
            <person name="Chen Y."/>
            <person name="Shah S."/>
            <person name="Dougan E. K."/>
            <person name="Thang M."/>
            <person name="Chan C."/>
        </authorList>
    </citation>
    <scope>NUCLEOTIDE SEQUENCE [LARGE SCALE GENOMIC DNA]</scope>
</reference>
<evidence type="ECO:0000313" key="1">
    <source>
        <dbReference type="EMBL" id="CAK0817346.1"/>
    </source>
</evidence>